<proteinExistence type="predicted"/>
<evidence type="ECO:0000313" key="2">
    <source>
        <dbReference type="Proteomes" id="UP000324222"/>
    </source>
</evidence>
<organism evidence="1 2">
    <name type="scientific">Portunus trituberculatus</name>
    <name type="common">Swimming crab</name>
    <name type="synonym">Neptunus trituberculatus</name>
    <dbReference type="NCBI Taxonomy" id="210409"/>
    <lineage>
        <taxon>Eukaryota</taxon>
        <taxon>Metazoa</taxon>
        <taxon>Ecdysozoa</taxon>
        <taxon>Arthropoda</taxon>
        <taxon>Crustacea</taxon>
        <taxon>Multicrustacea</taxon>
        <taxon>Malacostraca</taxon>
        <taxon>Eumalacostraca</taxon>
        <taxon>Eucarida</taxon>
        <taxon>Decapoda</taxon>
        <taxon>Pleocyemata</taxon>
        <taxon>Brachyura</taxon>
        <taxon>Eubrachyura</taxon>
        <taxon>Portunoidea</taxon>
        <taxon>Portunidae</taxon>
        <taxon>Portuninae</taxon>
        <taxon>Portunus</taxon>
    </lineage>
</organism>
<dbReference type="EMBL" id="VSRR010079365">
    <property type="protein sequence ID" value="MPC88928.1"/>
    <property type="molecule type" value="Genomic_DNA"/>
</dbReference>
<name>A0A5B7J7N6_PORTR</name>
<reference evidence="1 2" key="1">
    <citation type="submission" date="2019-05" db="EMBL/GenBank/DDBJ databases">
        <title>Another draft genome of Portunus trituberculatus and its Hox gene families provides insights of decapod evolution.</title>
        <authorList>
            <person name="Jeong J.-H."/>
            <person name="Song I."/>
            <person name="Kim S."/>
            <person name="Choi T."/>
            <person name="Kim D."/>
            <person name="Ryu S."/>
            <person name="Kim W."/>
        </authorList>
    </citation>
    <scope>NUCLEOTIDE SEQUENCE [LARGE SCALE GENOMIC DNA]</scope>
    <source>
        <tissue evidence="1">Muscle</tissue>
    </source>
</reference>
<evidence type="ECO:0000313" key="1">
    <source>
        <dbReference type="EMBL" id="MPC88928.1"/>
    </source>
</evidence>
<dbReference type="AlphaFoldDB" id="A0A5B7J7N6"/>
<dbReference type="Proteomes" id="UP000324222">
    <property type="component" value="Unassembled WGS sequence"/>
</dbReference>
<sequence length="43" mass="4814">MLNGKQRGRAVFGAFYSRGSMLGRRYCAEGGDRVTRGWVLSVF</sequence>
<accession>A0A5B7J7N6</accession>
<keyword evidence="2" id="KW-1185">Reference proteome</keyword>
<comment type="caution">
    <text evidence="1">The sequence shown here is derived from an EMBL/GenBank/DDBJ whole genome shotgun (WGS) entry which is preliminary data.</text>
</comment>
<gene>
    <name evidence="1" type="ORF">E2C01_083852</name>
</gene>
<protein>
    <submittedName>
        <fullName evidence="1">Uncharacterized protein</fullName>
    </submittedName>
</protein>